<dbReference type="AlphaFoldDB" id="A0AAV0L2U1"/>
<accession>A0AAV0L2U1</accession>
<dbReference type="EMBL" id="CAMGYJ010000006">
    <property type="protein sequence ID" value="CAI0428722.1"/>
    <property type="molecule type" value="Genomic_DNA"/>
</dbReference>
<evidence type="ECO:0000256" key="1">
    <source>
        <dbReference type="SAM" id="MobiDB-lite"/>
    </source>
</evidence>
<sequence>MDFSKIREMRKQNKTRASLGNEEELINPTANNDNQPQQYHHTNHQQHSPTVRLLLSILVLC</sequence>
<dbReference type="Proteomes" id="UP001154282">
    <property type="component" value="Unassembled WGS sequence"/>
</dbReference>
<evidence type="ECO:0000313" key="2">
    <source>
        <dbReference type="EMBL" id="CAI0428722.1"/>
    </source>
</evidence>
<dbReference type="PANTHER" id="PTHR33882:SF2">
    <property type="entry name" value="EXPRESSED PROTEIN"/>
    <property type="match status" value="1"/>
</dbReference>
<feature type="compositionally biased region" description="Polar residues" evidence="1">
    <location>
        <begin position="28"/>
        <end position="49"/>
    </location>
</feature>
<name>A0AAV0L2U1_9ROSI</name>
<feature type="compositionally biased region" description="Basic and acidic residues" evidence="1">
    <location>
        <begin position="1"/>
        <end position="11"/>
    </location>
</feature>
<gene>
    <name evidence="2" type="ORF">LITE_LOCUS21794</name>
</gene>
<feature type="region of interest" description="Disordered" evidence="1">
    <location>
        <begin position="1"/>
        <end position="49"/>
    </location>
</feature>
<keyword evidence="3" id="KW-1185">Reference proteome</keyword>
<organism evidence="2 3">
    <name type="scientific">Linum tenue</name>
    <dbReference type="NCBI Taxonomy" id="586396"/>
    <lineage>
        <taxon>Eukaryota</taxon>
        <taxon>Viridiplantae</taxon>
        <taxon>Streptophyta</taxon>
        <taxon>Embryophyta</taxon>
        <taxon>Tracheophyta</taxon>
        <taxon>Spermatophyta</taxon>
        <taxon>Magnoliopsida</taxon>
        <taxon>eudicotyledons</taxon>
        <taxon>Gunneridae</taxon>
        <taxon>Pentapetalae</taxon>
        <taxon>rosids</taxon>
        <taxon>fabids</taxon>
        <taxon>Malpighiales</taxon>
        <taxon>Linaceae</taxon>
        <taxon>Linum</taxon>
    </lineage>
</organism>
<dbReference type="PANTHER" id="PTHR33882">
    <property type="entry name" value="PATHOGENIC TYPE III EFFECTOR AVIRULENCE FACTOR AVR AVRRPT-CLEAVAGE: CLEAVAGE SITE PROTEIN"/>
    <property type="match status" value="1"/>
</dbReference>
<evidence type="ECO:0000313" key="3">
    <source>
        <dbReference type="Proteomes" id="UP001154282"/>
    </source>
</evidence>
<comment type="caution">
    <text evidence="2">The sequence shown here is derived from an EMBL/GenBank/DDBJ whole genome shotgun (WGS) entry which is preliminary data.</text>
</comment>
<proteinExistence type="predicted"/>
<reference evidence="2" key="1">
    <citation type="submission" date="2022-08" db="EMBL/GenBank/DDBJ databases">
        <authorList>
            <person name="Gutierrez-Valencia J."/>
        </authorList>
    </citation>
    <scope>NUCLEOTIDE SEQUENCE</scope>
</reference>
<protein>
    <submittedName>
        <fullName evidence="2">Uncharacterized protein</fullName>
    </submittedName>
</protein>